<gene>
    <name evidence="7" type="ORF">SAMN06297382_1881</name>
</gene>
<dbReference type="InterPro" id="IPR048381">
    <property type="entry name" value="GDH_C"/>
</dbReference>
<protein>
    <submittedName>
        <fullName evidence="7">Glutamate dehydrogenase</fullName>
    </submittedName>
</protein>
<dbReference type="PANTHER" id="PTHR43403:SF1">
    <property type="entry name" value="NAD-SPECIFIC GLUTAMATE DEHYDROGENASE"/>
    <property type="match status" value="1"/>
</dbReference>
<dbReference type="InterPro" id="IPR028971">
    <property type="entry name" value="NAD-GDH_cat"/>
</dbReference>
<dbReference type="EMBL" id="FZQA01000003">
    <property type="protein sequence ID" value="SNT73569.1"/>
    <property type="molecule type" value="Genomic_DNA"/>
</dbReference>
<feature type="domain" description="NAD-glutamate dehydrogenase N-terminal ACT1" evidence="4">
    <location>
        <begin position="57"/>
        <end position="177"/>
    </location>
</feature>
<evidence type="ECO:0000259" key="2">
    <source>
        <dbReference type="Pfam" id="PF05088"/>
    </source>
</evidence>
<dbReference type="GO" id="GO:0004069">
    <property type="term" value="F:L-aspartate:2-oxoglutarate aminotransferase activity"/>
    <property type="evidence" value="ECO:0007669"/>
    <property type="project" value="InterPro"/>
</dbReference>
<dbReference type="InterPro" id="IPR024727">
    <property type="entry name" value="NAD_Glu_DH_N_ACT1"/>
</dbReference>
<keyword evidence="8" id="KW-1185">Reference proteome</keyword>
<dbReference type="GO" id="GO:0004352">
    <property type="term" value="F:glutamate dehydrogenase (NAD+) activity"/>
    <property type="evidence" value="ECO:0007669"/>
    <property type="project" value="InterPro"/>
</dbReference>
<dbReference type="InterPro" id="IPR046346">
    <property type="entry name" value="Aminoacid_DH-like_N_sf"/>
</dbReference>
<dbReference type="InterPro" id="IPR049064">
    <property type="entry name" value="NAD_Glu_DH_ACT3"/>
</dbReference>
<dbReference type="Pfam" id="PF21079">
    <property type="entry name" value="GDH_HM2"/>
    <property type="match status" value="1"/>
</dbReference>
<sequence length="1631" mass="181177">MPEGFQSDADEAILGKLLAFAKETKRGEFDANGEISPAFASYATQIVRFATGEDRFWEEPQLLLDRAVAAWKASEKRAPGAHLIKLRLNKAKDWRQTRLFLDIVADDKPFLVDSVTGALADAGKAVSFFVNAVVDVARDDKGRRVLEGGTPVRESMIHAEMDPPIDDEEIPQLEAELKRVLDDVALAVADWEPMRARLASCIAQLERSRPEGVAREEQREAVEFLKWLWDNRFAFLGVRHYRYAKDGGQVVFEHDPESDLGILRDKARRVLKSTYSEEGHLSPAVEEFMRSGESILVAKANAKSLVHRRVYMDYIGVKTYSVDGKVNGEDRFVGLFTSDAYNRPASDIPLLRAKVRNVVESAGFIPGGHNEKAVINILETFPRDEMFQIDIDTLRETALGILRLYKRPRVKLFMRRDRFDRFISALVYVPREKFSSEVREAIGALLASTFEGRVSAFYPYFGDAALVRVHFIIGLNPGAPQGPGIAELTRRIRAICREWTDDLLDAMRAAHEGATPRGLYAKYEKAFDAGYREKTSAEEALVDIAEIEAMTSAERELRVFRRPGDADSEIRLKIYRRGGPMRLSSLIPTLENLGLSVIQEAGFVVRPAGAEPVWIHDFHTEEKFGRSVDIAAIKALLEDALAAVLEGWCEDDGFNALVVNAGLNWREAWMLRACAKFHMQAGFSFSQKYIEEALVKHHDIARQLIAVFHARFNPTGPKDADRREDEVAAAEERVLKSLEAVESLDEDRIMRRYLNLFSAMTRTNFYQREADGASKPYISFKIDSQKVEGLPDPKPYREIFVSGPRVDGVHLRFGPVSRGGIRWSDRREDFRTEVLGLVKAQRVKNAVIVPTGSKGGFYPKQLPVGGDRAAIFEEGREAYKLFIRGLLDLTDNIVGGAVKPPANMVLWDHNDPYLVVAADKGTATFSDTANAISAEYGFWLGDAFASGGSAGYDHKAMGITARGAWEAVKRHFRELGKDIQTEPFTVAGVGDMSGDVFGNGMLLSKQIRLVAAFDHRDIFIDPNPDPATSYEERKRLFELPRSSWQDYDKALISKGGGVFSRSAKSIPVSPEMKALLDIKADKLTPNELIRAVLASPVELFWLGGIGTYFKASDEENAEVGDRANDAVRINAGEARAKVVGEGANLGFTQRGRIEFARKGGRINTDAIDNSAGVDCSDHEVNIKILLSSAIEHGDLKSEDRNELLRAMTEDVAAHVLRHNYDQTRALSMMEALAPGEIDGHARLIAAFEREGRLDRAIEFLPDPEAISTLKARGLGLARPELAVLLAYAKMWLFESLVESDAPDDPMLERELFAYFPDELHRFKDCIVRHRLRREIIATRLSNEIVDTCGASFPYRAVEATGARAAEVALAYEAARRILNLASFAAAVDALDNKAPASLQIALYNTASELLREQLYRIVSDPHAVGLIEQRGLKGLIDQYGAPIAAFKAALPSILPSGAAKALEARAAQWLREGAPEELAREAALMPALERAFDVVNLARESGWSSEAAGAIYFAVGHRFSLDFARDQVRNYPPADHFDRLAARRLVEDISARQGALAANIIAYARTDPKKPTPEWLEDVLARWRKTSEGAIENYERFVTELELGGGVTSVGKLSLLAKKLGDLTERMRPAV</sequence>
<feature type="domain" description="NAD-glutamate dehydrogenase ACT3" evidence="6">
    <location>
        <begin position="557"/>
        <end position="632"/>
    </location>
</feature>
<dbReference type="SUPFAM" id="SSF53223">
    <property type="entry name" value="Aminoacid dehydrogenase-like, N-terminal domain"/>
    <property type="match status" value="1"/>
</dbReference>
<evidence type="ECO:0000259" key="5">
    <source>
        <dbReference type="Pfam" id="PF21076"/>
    </source>
</evidence>
<feature type="domain" description="NAD-glutamate dehydrogenase catalytic" evidence="2">
    <location>
        <begin position="734"/>
        <end position="1228"/>
    </location>
</feature>
<organism evidence="7 8">
    <name type="scientific">Amphiplicatus metriothermophilus</name>
    <dbReference type="NCBI Taxonomy" id="1519374"/>
    <lineage>
        <taxon>Bacteria</taxon>
        <taxon>Pseudomonadati</taxon>
        <taxon>Pseudomonadota</taxon>
        <taxon>Alphaproteobacteria</taxon>
        <taxon>Parvularculales</taxon>
        <taxon>Parvularculaceae</taxon>
        <taxon>Amphiplicatus</taxon>
    </lineage>
</organism>
<reference evidence="7 8" key="1">
    <citation type="submission" date="2017-07" db="EMBL/GenBank/DDBJ databases">
        <authorList>
            <person name="Sun Z.S."/>
            <person name="Albrecht U."/>
            <person name="Echele G."/>
            <person name="Lee C.C."/>
        </authorList>
    </citation>
    <scope>NUCLEOTIDE SEQUENCE [LARGE SCALE GENOMIC DNA]</scope>
    <source>
        <strain evidence="7 8">CGMCC 1.12710</strain>
    </source>
</reference>
<dbReference type="Pfam" id="PF21075">
    <property type="entry name" value="GDH_ACT1"/>
    <property type="match status" value="1"/>
</dbReference>
<dbReference type="Pfam" id="PF21076">
    <property type="entry name" value="GDH_ACT2"/>
    <property type="match status" value="1"/>
</dbReference>
<evidence type="ECO:0000259" key="4">
    <source>
        <dbReference type="Pfam" id="PF21075"/>
    </source>
</evidence>
<dbReference type="Gene3D" id="3.40.50.720">
    <property type="entry name" value="NAD(P)-binding Rossmann-like Domain"/>
    <property type="match status" value="1"/>
</dbReference>
<evidence type="ECO:0000256" key="1">
    <source>
        <dbReference type="ARBA" id="ARBA00023002"/>
    </source>
</evidence>
<dbReference type="Pfam" id="PF21074">
    <property type="entry name" value="GDH_C"/>
    <property type="match status" value="1"/>
</dbReference>
<name>A0A239PTE9_9PROT</name>
<dbReference type="InterPro" id="IPR049062">
    <property type="entry name" value="NAD_Glu_DH_ACT2"/>
</dbReference>
<dbReference type="InterPro" id="IPR036291">
    <property type="entry name" value="NAD(P)-bd_dom_sf"/>
</dbReference>
<dbReference type="InterPro" id="IPR049059">
    <property type="entry name" value="NAD_Glu_DH_HM1"/>
</dbReference>
<dbReference type="SUPFAM" id="SSF51735">
    <property type="entry name" value="NAD(P)-binding Rossmann-fold domains"/>
    <property type="match status" value="1"/>
</dbReference>
<evidence type="ECO:0000313" key="8">
    <source>
        <dbReference type="Proteomes" id="UP000198346"/>
    </source>
</evidence>
<keyword evidence="1" id="KW-0560">Oxidoreductase</keyword>
<dbReference type="GO" id="GO:0006538">
    <property type="term" value="P:L-glutamate catabolic process"/>
    <property type="evidence" value="ECO:0007669"/>
    <property type="project" value="InterPro"/>
</dbReference>
<dbReference type="OrthoDB" id="9758052at2"/>
<dbReference type="InterPro" id="IPR007780">
    <property type="entry name" value="NAD_Glu_DH_bac"/>
</dbReference>
<feature type="domain" description="NAD-glutamate dehydrogenase ACT2" evidence="5">
    <location>
        <begin position="411"/>
        <end position="500"/>
    </location>
</feature>
<dbReference type="Pfam" id="PF21073">
    <property type="entry name" value="GDH_HM1"/>
    <property type="match status" value="1"/>
</dbReference>
<evidence type="ECO:0000313" key="7">
    <source>
        <dbReference type="EMBL" id="SNT73569.1"/>
    </source>
</evidence>
<dbReference type="Proteomes" id="UP000198346">
    <property type="component" value="Unassembled WGS sequence"/>
</dbReference>
<dbReference type="Pfam" id="PF05088">
    <property type="entry name" value="Bac_GDH_CD"/>
    <property type="match status" value="1"/>
</dbReference>
<dbReference type="PANTHER" id="PTHR43403">
    <property type="entry name" value="NAD-SPECIFIC GLUTAMATE DEHYDROGENASE"/>
    <property type="match status" value="1"/>
</dbReference>
<evidence type="ECO:0000259" key="3">
    <source>
        <dbReference type="Pfam" id="PF21074"/>
    </source>
</evidence>
<dbReference type="PIRSF" id="PIRSF036761">
    <property type="entry name" value="GDH_Mll4104"/>
    <property type="match status" value="1"/>
</dbReference>
<dbReference type="InterPro" id="IPR049056">
    <property type="entry name" value="NAD_Glu_DH_HM3"/>
</dbReference>
<accession>A0A239PTE9</accession>
<dbReference type="Pfam" id="PF21077">
    <property type="entry name" value="GDH_ACT3"/>
    <property type="match status" value="1"/>
</dbReference>
<feature type="domain" description="NAD-specific glutamate dehydrogenase C-terminal" evidence="3">
    <location>
        <begin position="1273"/>
        <end position="1620"/>
    </location>
</feature>
<proteinExistence type="predicted"/>
<dbReference type="Pfam" id="PF21078">
    <property type="entry name" value="GDH_HM3"/>
    <property type="match status" value="1"/>
</dbReference>
<evidence type="ECO:0000259" key="6">
    <source>
        <dbReference type="Pfam" id="PF21077"/>
    </source>
</evidence>
<dbReference type="InterPro" id="IPR049058">
    <property type="entry name" value="NAD_Glu_DH_HM2"/>
</dbReference>
<dbReference type="RefSeq" id="WP_159462467.1">
    <property type="nucleotide sequence ID" value="NZ_FZQA01000003.1"/>
</dbReference>